<dbReference type="EC" id="2.7.7.7" evidence="1"/>
<dbReference type="PANTHER" id="PTHR34388">
    <property type="entry name" value="DNA POLYMERASE III SUBUNIT DELTA"/>
    <property type="match status" value="1"/>
</dbReference>
<dbReference type="AlphaFoldDB" id="A0A6J6B332"/>
<dbReference type="EMBL" id="CAEZSE010000060">
    <property type="protein sequence ID" value="CAB4533391.1"/>
    <property type="molecule type" value="Genomic_DNA"/>
</dbReference>
<comment type="similarity">
    <text evidence="7">Belongs to the DNA polymerase HolA subunit family.</text>
</comment>
<dbReference type="NCBIfam" id="TIGR01128">
    <property type="entry name" value="holA"/>
    <property type="match status" value="1"/>
</dbReference>
<keyword evidence="4" id="KW-0548">Nucleotidyltransferase</keyword>
<dbReference type="InterPro" id="IPR008921">
    <property type="entry name" value="DNA_pol3_clamp-load_cplx_C"/>
</dbReference>
<keyword evidence="3" id="KW-0808">Transferase</keyword>
<accession>A0A6J6B332</accession>
<evidence type="ECO:0000256" key="7">
    <source>
        <dbReference type="ARBA" id="ARBA00034754"/>
    </source>
</evidence>
<dbReference type="GO" id="GO:0003887">
    <property type="term" value="F:DNA-directed DNA polymerase activity"/>
    <property type="evidence" value="ECO:0007669"/>
    <property type="project" value="UniProtKB-KW"/>
</dbReference>
<proteinExistence type="inferred from homology"/>
<dbReference type="Pfam" id="PF06144">
    <property type="entry name" value="DNA_pol3_delta"/>
    <property type="match status" value="1"/>
</dbReference>
<dbReference type="InterPro" id="IPR010372">
    <property type="entry name" value="DNA_pol3_delta_N"/>
</dbReference>
<evidence type="ECO:0000256" key="8">
    <source>
        <dbReference type="ARBA" id="ARBA00049244"/>
    </source>
</evidence>
<evidence type="ECO:0000313" key="10">
    <source>
        <dbReference type="EMBL" id="CAB4533391.1"/>
    </source>
</evidence>
<sequence>MTIHLITGSDPRLVSDKVTEITRGLIKSMNSQESRSTILETHDAGATSADLRENAIRQAVASAETMSLFGEERVVVIREISEATVGELSTLVKYLEHPSDSTHLVVSASGKLPKSISDALKRSGATVIATEPPQRRQELVTWFLEKFAESELSVDATALNDIIDWLGEDQARLPGLIDTLVSAYGTSKKLTKPDVSVFLGDAGSVKPWDLTDAIDAGDSPLALEMLTRMIRSGDFHPLQVMAILHTHYLKLMRLDGPELHSPADVLTLIGGKSEFQGKKYLTQYRRIGSSGISQAVQLLARADVDLRGGKDLGEELTMEILVARLSRLVSSTKSSRTNRTFSPKRN</sequence>
<organism evidence="10">
    <name type="scientific">freshwater metagenome</name>
    <dbReference type="NCBI Taxonomy" id="449393"/>
    <lineage>
        <taxon>unclassified sequences</taxon>
        <taxon>metagenomes</taxon>
        <taxon>ecological metagenomes</taxon>
    </lineage>
</organism>
<keyword evidence="6" id="KW-0239">DNA-directed DNA polymerase</keyword>
<dbReference type="GO" id="GO:0009360">
    <property type="term" value="C:DNA polymerase III complex"/>
    <property type="evidence" value="ECO:0007669"/>
    <property type="project" value="InterPro"/>
</dbReference>
<evidence type="ECO:0000256" key="4">
    <source>
        <dbReference type="ARBA" id="ARBA00022695"/>
    </source>
</evidence>
<dbReference type="InterPro" id="IPR027417">
    <property type="entry name" value="P-loop_NTPase"/>
</dbReference>
<feature type="domain" description="DNA polymerase III delta N-terminal" evidence="9">
    <location>
        <begin position="4"/>
        <end position="122"/>
    </location>
</feature>
<evidence type="ECO:0000256" key="6">
    <source>
        <dbReference type="ARBA" id="ARBA00022932"/>
    </source>
</evidence>
<dbReference type="Gene3D" id="1.20.272.10">
    <property type="match status" value="1"/>
</dbReference>
<evidence type="ECO:0000256" key="5">
    <source>
        <dbReference type="ARBA" id="ARBA00022705"/>
    </source>
</evidence>
<dbReference type="SUPFAM" id="SSF52540">
    <property type="entry name" value="P-loop containing nucleoside triphosphate hydrolases"/>
    <property type="match status" value="1"/>
</dbReference>
<evidence type="ECO:0000256" key="3">
    <source>
        <dbReference type="ARBA" id="ARBA00022679"/>
    </source>
</evidence>
<name>A0A6J6B332_9ZZZZ</name>
<protein>
    <recommendedName>
        <fullName evidence="2">DNA polymerase III subunit delta</fullName>
        <ecNumber evidence="1">2.7.7.7</ecNumber>
    </recommendedName>
</protein>
<evidence type="ECO:0000256" key="2">
    <source>
        <dbReference type="ARBA" id="ARBA00017703"/>
    </source>
</evidence>
<gene>
    <name evidence="10" type="ORF">UFOPK1353_00490</name>
</gene>
<dbReference type="GO" id="GO:0006261">
    <property type="term" value="P:DNA-templated DNA replication"/>
    <property type="evidence" value="ECO:0007669"/>
    <property type="project" value="TreeGrafter"/>
</dbReference>
<dbReference type="PANTHER" id="PTHR34388:SF1">
    <property type="entry name" value="DNA POLYMERASE III SUBUNIT DELTA"/>
    <property type="match status" value="1"/>
</dbReference>
<evidence type="ECO:0000256" key="1">
    <source>
        <dbReference type="ARBA" id="ARBA00012417"/>
    </source>
</evidence>
<dbReference type="Gene3D" id="3.40.50.300">
    <property type="entry name" value="P-loop containing nucleotide triphosphate hydrolases"/>
    <property type="match status" value="1"/>
</dbReference>
<evidence type="ECO:0000259" key="9">
    <source>
        <dbReference type="Pfam" id="PF06144"/>
    </source>
</evidence>
<dbReference type="InterPro" id="IPR005790">
    <property type="entry name" value="DNA_polIII_delta"/>
</dbReference>
<dbReference type="SUPFAM" id="SSF48019">
    <property type="entry name" value="post-AAA+ oligomerization domain-like"/>
    <property type="match status" value="1"/>
</dbReference>
<keyword evidence="5" id="KW-0235">DNA replication</keyword>
<reference evidence="10" key="1">
    <citation type="submission" date="2020-05" db="EMBL/GenBank/DDBJ databases">
        <authorList>
            <person name="Chiriac C."/>
            <person name="Salcher M."/>
            <person name="Ghai R."/>
            <person name="Kavagutti S V."/>
        </authorList>
    </citation>
    <scope>NUCLEOTIDE SEQUENCE</scope>
</reference>
<dbReference type="GO" id="GO:0003677">
    <property type="term" value="F:DNA binding"/>
    <property type="evidence" value="ECO:0007669"/>
    <property type="project" value="InterPro"/>
</dbReference>
<comment type="catalytic activity">
    <reaction evidence="8">
        <text>DNA(n) + a 2'-deoxyribonucleoside 5'-triphosphate = DNA(n+1) + diphosphate</text>
        <dbReference type="Rhea" id="RHEA:22508"/>
        <dbReference type="Rhea" id="RHEA-COMP:17339"/>
        <dbReference type="Rhea" id="RHEA-COMP:17340"/>
        <dbReference type="ChEBI" id="CHEBI:33019"/>
        <dbReference type="ChEBI" id="CHEBI:61560"/>
        <dbReference type="ChEBI" id="CHEBI:173112"/>
        <dbReference type="EC" id="2.7.7.7"/>
    </reaction>
</comment>